<feature type="region of interest" description="Disordered" evidence="3">
    <location>
        <begin position="303"/>
        <end position="345"/>
    </location>
</feature>
<keyword evidence="5" id="KW-1185">Reference proteome</keyword>
<accession>A0A2U1P608</accession>
<dbReference type="GO" id="GO:0005516">
    <property type="term" value="F:calmodulin binding"/>
    <property type="evidence" value="ECO:0007669"/>
    <property type="project" value="UniProtKB-KW"/>
</dbReference>
<dbReference type="Gene3D" id="1.20.5.190">
    <property type="match status" value="1"/>
</dbReference>
<dbReference type="PANTHER" id="PTHR32295">
    <property type="entry name" value="IQ-DOMAIN 5-RELATED"/>
    <property type="match status" value="1"/>
</dbReference>
<comment type="caution">
    <text evidence="4">The sequence shown here is derived from an EMBL/GenBank/DDBJ whole genome shotgun (WGS) entry which is preliminary data.</text>
</comment>
<feature type="compositionally biased region" description="Polar residues" evidence="3">
    <location>
        <begin position="475"/>
        <end position="485"/>
    </location>
</feature>
<name>A0A2U1P608_ARTAN</name>
<feature type="compositionally biased region" description="Basic and acidic residues" evidence="3">
    <location>
        <begin position="673"/>
        <end position="683"/>
    </location>
</feature>
<dbReference type="Proteomes" id="UP000245207">
    <property type="component" value="Unassembled WGS sequence"/>
</dbReference>
<dbReference type="Pfam" id="PF00612">
    <property type="entry name" value="IQ"/>
    <property type="match status" value="2"/>
</dbReference>
<dbReference type="AlphaFoldDB" id="A0A2U1P608"/>
<gene>
    <name evidence="4" type="ORF">CTI12_AA171020</name>
</gene>
<dbReference type="PROSITE" id="PS50096">
    <property type="entry name" value="IQ"/>
    <property type="match status" value="1"/>
</dbReference>
<feature type="region of interest" description="Disordered" evidence="3">
    <location>
        <begin position="470"/>
        <end position="683"/>
    </location>
</feature>
<proteinExistence type="inferred from homology"/>
<evidence type="ECO:0000313" key="4">
    <source>
        <dbReference type="EMBL" id="PWA81117.1"/>
    </source>
</evidence>
<feature type="region of interest" description="Disordered" evidence="3">
    <location>
        <begin position="413"/>
        <end position="450"/>
    </location>
</feature>
<dbReference type="STRING" id="35608.A0A2U1P608"/>
<organism evidence="4 5">
    <name type="scientific">Artemisia annua</name>
    <name type="common">Sweet wormwood</name>
    <dbReference type="NCBI Taxonomy" id="35608"/>
    <lineage>
        <taxon>Eukaryota</taxon>
        <taxon>Viridiplantae</taxon>
        <taxon>Streptophyta</taxon>
        <taxon>Embryophyta</taxon>
        <taxon>Tracheophyta</taxon>
        <taxon>Spermatophyta</taxon>
        <taxon>Magnoliopsida</taxon>
        <taxon>eudicotyledons</taxon>
        <taxon>Gunneridae</taxon>
        <taxon>Pentapetalae</taxon>
        <taxon>asterids</taxon>
        <taxon>campanulids</taxon>
        <taxon>Asterales</taxon>
        <taxon>Asteraceae</taxon>
        <taxon>Asteroideae</taxon>
        <taxon>Anthemideae</taxon>
        <taxon>Artemisiinae</taxon>
        <taxon>Artemisia</taxon>
    </lineage>
</organism>
<protein>
    <submittedName>
        <fullName evidence="4">IQ motif, EF-hand binding site, P-loop containing nucleoside triphosphate hydrolase</fullName>
    </submittedName>
</protein>
<reference evidence="4 5" key="1">
    <citation type="journal article" date="2018" name="Mol. Plant">
        <title>The genome of Artemisia annua provides insight into the evolution of Asteraceae family and artemisinin biosynthesis.</title>
        <authorList>
            <person name="Shen Q."/>
            <person name="Zhang L."/>
            <person name="Liao Z."/>
            <person name="Wang S."/>
            <person name="Yan T."/>
            <person name="Shi P."/>
            <person name="Liu M."/>
            <person name="Fu X."/>
            <person name="Pan Q."/>
            <person name="Wang Y."/>
            <person name="Lv Z."/>
            <person name="Lu X."/>
            <person name="Zhang F."/>
            <person name="Jiang W."/>
            <person name="Ma Y."/>
            <person name="Chen M."/>
            <person name="Hao X."/>
            <person name="Li L."/>
            <person name="Tang Y."/>
            <person name="Lv G."/>
            <person name="Zhou Y."/>
            <person name="Sun X."/>
            <person name="Brodelius P.E."/>
            <person name="Rose J.K.C."/>
            <person name="Tang K."/>
        </authorList>
    </citation>
    <scope>NUCLEOTIDE SEQUENCE [LARGE SCALE GENOMIC DNA]</scope>
    <source>
        <strain evidence="5">cv. Huhao1</strain>
        <tissue evidence="4">Leaf</tissue>
    </source>
</reference>
<feature type="compositionally biased region" description="Basic and acidic residues" evidence="3">
    <location>
        <begin position="429"/>
        <end position="450"/>
    </location>
</feature>
<dbReference type="PANTHER" id="PTHR32295:SF228">
    <property type="entry name" value="IQ MOTIF, EF-HAND BINDING, P-LOOP CONTAINING NUCLEOSIDE TRIPHOSPHATE HYDROLASE"/>
    <property type="match status" value="1"/>
</dbReference>
<feature type="compositionally biased region" description="Low complexity" evidence="3">
    <location>
        <begin position="544"/>
        <end position="570"/>
    </location>
</feature>
<evidence type="ECO:0000313" key="5">
    <source>
        <dbReference type="Proteomes" id="UP000245207"/>
    </source>
</evidence>
<feature type="compositionally biased region" description="Polar residues" evidence="3">
    <location>
        <begin position="625"/>
        <end position="634"/>
    </location>
</feature>
<feature type="compositionally biased region" description="Polar residues" evidence="3">
    <location>
        <begin position="663"/>
        <end position="672"/>
    </location>
</feature>
<feature type="compositionally biased region" description="Basic and acidic residues" evidence="3">
    <location>
        <begin position="571"/>
        <end position="581"/>
    </location>
</feature>
<dbReference type="GO" id="GO:0016787">
    <property type="term" value="F:hydrolase activity"/>
    <property type="evidence" value="ECO:0007669"/>
    <property type="project" value="UniProtKB-KW"/>
</dbReference>
<comment type="similarity">
    <text evidence="2">Belongs to the IQD family.</text>
</comment>
<keyword evidence="1" id="KW-0112">Calmodulin-binding</keyword>
<dbReference type="InterPro" id="IPR000048">
    <property type="entry name" value="IQ_motif_EF-hand-BS"/>
</dbReference>
<evidence type="ECO:0000256" key="3">
    <source>
        <dbReference type="SAM" id="MobiDB-lite"/>
    </source>
</evidence>
<dbReference type="EMBL" id="PKPP01001631">
    <property type="protein sequence ID" value="PWA81117.1"/>
    <property type="molecule type" value="Genomic_DNA"/>
</dbReference>
<evidence type="ECO:0000256" key="2">
    <source>
        <dbReference type="ARBA" id="ARBA00024341"/>
    </source>
</evidence>
<dbReference type="OrthoDB" id="1747078at2759"/>
<keyword evidence="4" id="KW-0378">Hydrolase</keyword>
<sequence length="683" mass="74757">MGRSGGYCFKIIACAGGDSSESVDRDDLIQNKGSDKRGWSFRKKSASQQVISNTVITEISSSENKISEPVVINTEAPVTAPVSEKTSANQWTEELPRVSSSNTKASTVSNTVTKAVDEDAIKLNASPDESSAILIQTAVRKFLAQRNLVRLQKVVKLQAVVRGHLARCQAAGTLRCVQAIVKMQTLVRARHANLSVGKVSTGKKGIQDTRNKPHPMYISIEKLLSNRFAIQLLESTPHTRQINIKCSPSEESESWKWMERWTSVSSPQVMEPNKSTREQDKIDVTKNQDGNVILEQKSDIIFDESKPPSVPEKPTMEAEQPKRSSKRVATEEADSDGRKSVFGSRKASNPSFIAAHSRFEELTSKKDTLTSVSLDSPANSIQTRNVEPAESFVYESLKVGRTGGSECGTELSVTSMLDSPDPSEAGNVEYEKETRDLDKEAGDSKSISVEEHDLLGTELTHSIMALSDKYDGNTFAGSEQLQPDNGDTVRVKQSSEDNTSDGQKKLEIGIKHEVDKSSPAASPRTPYNNLSNNNKSKTEKKSSSQKAKSKSNSNSKKSPVSSNLGSGLRNSLDHLPRESKPSKRRNSFGSQSSDHIDMEPRDSSSSNSIPSYMQVTESARAKALANNSPRSSPDVQGKEAYLKKRHSLPGANGRHGSPHIKRTSPQAQQTAKGTDKGERKWQR</sequence>
<evidence type="ECO:0000256" key="1">
    <source>
        <dbReference type="ARBA" id="ARBA00022860"/>
    </source>
</evidence>
<feature type="compositionally biased region" description="Basic and acidic residues" evidence="3">
    <location>
        <begin position="502"/>
        <end position="516"/>
    </location>
</feature>